<dbReference type="OrthoDB" id="21648at2759"/>
<keyword evidence="1" id="KW-0175">Coiled coil</keyword>
<feature type="coiled-coil region" evidence="1">
    <location>
        <begin position="13"/>
        <end position="57"/>
    </location>
</feature>
<feature type="compositionally biased region" description="Basic residues" evidence="2">
    <location>
        <begin position="399"/>
        <end position="421"/>
    </location>
</feature>
<dbReference type="Proteomes" id="UP000015453">
    <property type="component" value="Unassembled WGS sequence"/>
</dbReference>
<name>S8C4A9_9LAMI</name>
<dbReference type="EMBL" id="AUSU01006800">
    <property type="protein sequence ID" value="EPS61489.1"/>
    <property type="molecule type" value="Genomic_DNA"/>
</dbReference>
<evidence type="ECO:0000256" key="1">
    <source>
        <dbReference type="SAM" id="Coils"/>
    </source>
</evidence>
<organism evidence="3 4">
    <name type="scientific">Genlisea aurea</name>
    <dbReference type="NCBI Taxonomy" id="192259"/>
    <lineage>
        <taxon>Eukaryota</taxon>
        <taxon>Viridiplantae</taxon>
        <taxon>Streptophyta</taxon>
        <taxon>Embryophyta</taxon>
        <taxon>Tracheophyta</taxon>
        <taxon>Spermatophyta</taxon>
        <taxon>Magnoliopsida</taxon>
        <taxon>eudicotyledons</taxon>
        <taxon>Gunneridae</taxon>
        <taxon>Pentapetalae</taxon>
        <taxon>asterids</taxon>
        <taxon>lamiids</taxon>
        <taxon>Lamiales</taxon>
        <taxon>Lentibulariaceae</taxon>
        <taxon>Genlisea</taxon>
    </lineage>
</organism>
<dbReference type="AlphaFoldDB" id="S8C4A9"/>
<reference evidence="3 4" key="1">
    <citation type="journal article" date="2013" name="BMC Genomics">
        <title>The miniature genome of a carnivorous plant Genlisea aurea contains a low number of genes and short non-coding sequences.</title>
        <authorList>
            <person name="Leushkin E.V."/>
            <person name="Sutormin R.A."/>
            <person name="Nabieva E.R."/>
            <person name="Penin A.A."/>
            <person name="Kondrashov A.S."/>
            <person name="Logacheva M.D."/>
        </authorList>
    </citation>
    <scope>NUCLEOTIDE SEQUENCE [LARGE SCALE GENOMIC DNA]</scope>
</reference>
<dbReference type="PANTHER" id="PTHR34057">
    <property type="entry name" value="ELONGATION FACTOR"/>
    <property type="match status" value="1"/>
</dbReference>
<sequence>MAASTFNANEIYAKELEDELMKYTRRDDHHKAEIRSVEKFQEVKRQLEEEVQISKETEVNIIDCAKSDPNELVAEEYEENTESSSSFDGSDLALECDSNFPDSEVLSAFHGDSDANMLREKFRSRKNKPTEHWRAYVQPLIWRCKWIELQIKKLESQGRVYENLLDKTKKWSLQHGVIPIDGVKSTPFSHVNGKSNLSKFYMFYLDFETRVFSAENKKPLTDCVPKRNESRNTGKATQTTADVDIDFCEEDELFSTNCDADNADEHLLWKISSLQSQVGLLKTKLSRITSRNVWIFACIDDLSCFSMPSSASTPTAGGDGNERTVDFIVPENSISSHGDATTVPDDADDARLTGAPKKVEVKEEPINEGSGNAEPEKPTEGKKSNKRLRSVRKLPAPSKGRKKRGRRKAAAAGRNIRKSGN</sequence>
<protein>
    <submittedName>
        <fullName evidence="3">Uncharacterized protein</fullName>
    </submittedName>
</protein>
<evidence type="ECO:0000313" key="4">
    <source>
        <dbReference type="Proteomes" id="UP000015453"/>
    </source>
</evidence>
<feature type="region of interest" description="Disordered" evidence="2">
    <location>
        <begin position="331"/>
        <end position="421"/>
    </location>
</feature>
<dbReference type="PANTHER" id="PTHR34057:SF10">
    <property type="entry name" value="TRANSPOSASE, PTTA_EN_SPM, PLANT"/>
    <property type="match status" value="1"/>
</dbReference>
<proteinExistence type="predicted"/>
<keyword evidence="4" id="KW-1185">Reference proteome</keyword>
<comment type="caution">
    <text evidence="3">The sequence shown here is derived from an EMBL/GenBank/DDBJ whole genome shotgun (WGS) entry which is preliminary data.</text>
</comment>
<evidence type="ECO:0000313" key="3">
    <source>
        <dbReference type="EMBL" id="EPS61489.1"/>
    </source>
</evidence>
<gene>
    <name evidence="3" type="ORF">M569_13308</name>
</gene>
<evidence type="ECO:0000256" key="2">
    <source>
        <dbReference type="SAM" id="MobiDB-lite"/>
    </source>
</evidence>
<accession>S8C4A9</accession>
<feature type="compositionally biased region" description="Basic and acidic residues" evidence="2">
    <location>
        <begin position="374"/>
        <end position="383"/>
    </location>
</feature>